<keyword evidence="7" id="KW-0472">Membrane</keyword>
<feature type="transmembrane region" description="Helical" evidence="7">
    <location>
        <begin position="389"/>
        <end position="408"/>
    </location>
</feature>
<feature type="compositionally biased region" description="Polar residues" evidence="6">
    <location>
        <begin position="348"/>
        <end position="363"/>
    </location>
</feature>
<evidence type="ECO:0000256" key="2">
    <source>
        <dbReference type="ARBA" id="ARBA00022512"/>
    </source>
</evidence>
<dbReference type="GO" id="GO:0007155">
    <property type="term" value="P:cell adhesion"/>
    <property type="evidence" value="ECO:0007669"/>
    <property type="project" value="InterPro"/>
</dbReference>
<dbReference type="PATRIC" id="fig|1629.5.peg.239"/>
<dbReference type="EMBL" id="JQBM01000001">
    <property type="protein sequence ID" value="KRN46968.1"/>
    <property type="molecule type" value="Genomic_DNA"/>
</dbReference>
<dbReference type="InterPro" id="IPR008456">
    <property type="entry name" value="Collagen-bd_dom"/>
</dbReference>
<evidence type="ECO:0000313" key="11">
    <source>
        <dbReference type="Proteomes" id="UP000051992"/>
    </source>
</evidence>
<evidence type="ECO:0000256" key="6">
    <source>
        <dbReference type="SAM" id="MobiDB-lite"/>
    </source>
</evidence>
<sequence>MACGVSLLPITAQADTLSAKGIDKDSAIITDGQGKVQSHTTDLTESGYHVSWHWSIPDQVKIKSGDTMQVEVPDNVMIPHALTFDILNSTGTVVGQANFAANSPTGTVTFNNELADKTLNRKGEIYIYASGKAIDDQLPSDWLINKSGWWESEQHNKINWNIALNPAQDHLGHVTLTDTLGAHQSYIPGSVQAQTGTWDDQGQFTPDGGTLDVTVSQKSDRSIQFDLANVKTGVNLQYQSKATGNPNGATYTNDVTLDADNLGDGDDDGMSRNQSSAQLSFGGGGTGDGDMDIKPDVPEKPTTPDQPVTPEKPAQPQDPVTPEKPVQPQQPVAPKKHNPKKQPKQVPSTQVPANHPQDTITSKSSEHATPANKKQPQHQQLPLTDVAKYSFLSLIGLVILSVTGTLYFKSHHK</sequence>
<feature type="compositionally biased region" description="Basic residues" evidence="6">
    <location>
        <begin position="334"/>
        <end position="343"/>
    </location>
</feature>
<evidence type="ECO:0000256" key="4">
    <source>
        <dbReference type="ARBA" id="ARBA00022729"/>
    </source>
</evidence>
<keyword evidence="11" id="KW-1185">Reference proteome</keyword>
<feature type="compositionally biased region" description="Polar residues" evidence="6">
    <location>
        <begin position="239"/>
        <end position="255"/>
    </location>
</feature>
<gene>
    <name evidence="10" type="ORF">IV50_GL000235</name>
</gene>
<dbReference type="InterPro" id="IPR011252">
    <property type="entry name" value="Fibrogen-bd_dom1"/>
</dbReference>
<evidence type="ECO:0000256" key="1">
    <source>
        <dbReference type="ARBA" id="ARBA00004168"/>
    </source>
</evidence>
<dbReference type="Gene3D" id="2.60.40.1280">
    <property type="match status" value="1"/>
</dbReference>
<dbReference type="GO" id="GO:0005518">
    <property type="term" value="F:collagen binding"/>
    <property type="evidence" value="ECO:0007669"/>
    <property type="project" value="InterPro"/>
</dbReference>
<accession>A0A0R2H2Y2</accession>
<keyword evidence="7" id="KW-1133">Transmembrane helix</keyword>
<dbReference type="Pfam" id="PF05737">
    <property type="entry name" value="Collagen_bind"/>
    <property type="match status" value="1"/>
</dbReference>
<keyword evidence="4" id="KW-0732">Signal</keyword>
<evidence type="ECO:0000256" key="7">
    <source>
        <dbReference type="SAM" id="Phobius"/>
    </source>
</evidence>
<proteinExistence type="predicted"/>
<protein>
    <submittedName>
        <fullName evidence="10">Outer membrane protein</fullName>
    </submittedName>
</protein>
<feature type="domain" description="Collagen binding" evidence="8">
    <location>
        <begin position="144"/>
        <end position="263"/>
    </location>
</feature>
<keyword evidence="5" id="KW-0572">Peptidoglycan-anchor</keyword>
<reference evidence="10 11" key="1">
    <citation type="journal article" date="2015" name="Genome Announc.">
        <title>Expanding the biotechnology potential of lactobacilli through comparative genomics of 213 strains and associated genera.</title>
        <authorList>
            <person name="Sun Z."/>
            <person name="Harris H.M."/>
            <person name="McCann A."/>
            <person name="Guo C."/>
            <person name="Argimon S."/>
            <person name="Zhang W."/>
            <person name="Yang X."/>
            <person name="Jeffery I.B."/>
            <person name="Cooney J.C."/>
            <person name="Kagawa T.F."/>
            <person name="Liu W."/>
            <person name="Song Y."/>
            <person name="Salvetti E."/>
            <person name="Wrobel A."/>
            <person name="Rasinkangas P."/>
            <person name="Parkhill J."/>
            <person name="Rea M.C."/>
            <person name="O'Sullivan O."/>
            <person name="Ritari J."/>
            <person name="Douillard F.P."/>
            <person name="Paul Ross R."/>
            <person name="Yang R."/>
            <person name="Briner A.E."/>
            <person name="Felis G.E."/>
            <person name="de Vos W.M."/>
            <person name="Barrangou R."/>
            <person name="Klaenhammer T.R."/>
            <person name="Caufield P.W."/>
            <person name="Cui Y."/>
            <person name="Zhang H."/>
            <person name="O'Toole P.W."/>
        </authorList>
    </citation>
    <scope>NUCLEOTIDE SEQUENCE [LARGE SCALE GENOMIC DNA]</scope>
    <source>
        <strain evidence="10 11">DSM 20410</strain>
    </source>
</reference>
<feature type="domain" description="SDR-like Ig" evidence="9">
    <location>
        <begin position="49"/>
        <end position="130"/>
    </location>
</feature>
<dbReference type="Gene3D" id="2.60.40.740">
    <property type="match status" value="1"/>
</dbReference>
<dbReference type="AlphaFoldDB" id="A0A0R2H2Y2"/>
<keyword evidence="7" id="KW-0812">Transmembrane</keyword>
<evidence type="ECO:0000313" key="10">
    <source>
        <dbReference type="EMBL" id="KRN46968.1"/>
    </source>
</evidence>
<keyword evidence="3" id="KW-0964">Secreted</keyword>
<evidence type="ECO:0000256" key="3">
    <source>
        <dbReference type="ARBA" id="ARBA00022525"/>
    </source>
</evidence>
<comment type="subcellular location">
    <subcellularLocation>
        <location evidence="1">Secreted</location>
        <location evidence="1">Cell wall</location>
        <topology evidence="1">Peptidoglycan-anchor</topology>
    </subcellularLocation>
</comment>
<feature type="region of interest" description="Disordered" evidence="6">
    <location>
        <begin position="239"/>
        <end position="380"/>
    </location>
</feature>
<dbReference type="Pfam" id="PF17961">
    <property type="entry name" value="Big_8"/>
    <property type="match status" value="1"/>
</dbReference>
<comment type="caution">
    <text evidence="10">The sequence shown here is derived from an EMBL/GenBank/DDBJ whole genome shotgun (WGS) entry which is preliminary data.</text>
</comment>
<evidence type="ECO:0000259" key="8">
    <source>
        <dbReference type="Pfam" id="PF05737"/>
    </source>
</evidence>
<evidence type="ECO:0000256" key="5">
    <source>
        <dbReference type="ARBA" id="ARBA00023088"/>
    </source>
</evidence>
<dbReference type="InterPro" id="IPR041171">
    <property type="entry name" value="SDR_Ig"/>
</dbReference>
<feature type="compositionally biased region" description="Low complexity" evidence="6">
    <location>
        <begin position="323"/>
        <end position="333"/>
    </location>
</feature>
<dbReference type="SUPFAM" id="SSF49401">
    <property type="entry name" value="Bacterial adhesins"/>
    <property type="match status" value="2"/>
</dbReference>
<dbReference type="InterPro" id="IPR008966">
    <property type="entry name" value="Adhesion_dom_sf"/>
</dbReference>
<dbReference type="Proteomes" id="UP000051992">
    <property type="component" value="Unassembled WGS sequence"/>
</dbReference>
<evidence type="ECO:0000259" key="9">
    <source>
        <dbReference type="Pfam" id="PF17961"/>
    </source>
</evidence>
<name>A0A0R2H2Y2_WEIVI</name>
<keyword evidence="2" id="KW-0134">Cell wall</keyword>
<organism evidence="10 11">
    <name type="scientific">Weissella viridescens</name>
    <name type="common">Lactobacillus viridescens</name>
    <dbReference type="NCBI Taxonomy" id="1629"/>
    <lineage>
        <taxon>Bacteria</taxon>
        <taxon>Bacillati</taxon>
        <taxon>Bacillota</taxon>
        <taxon>Bacilli</taxon>
        <taxon>Lactobacillales</taxon>
        <taxon>Lactobacillaceae</taxon>
        <taxon>Weissella</taxon>
    </lineage>
</organism>